<evidence type="ECO:0000313" key="2">
    <source>
        <dbReference type="EMBL" id="CAD8104239.1"/>
    </source>
</evidence>
<dbReference type="GO" id="GO:0045505">
    <property type="term" value="F:dynein intermediate chain binding"/>
    <property type="evidence" value="ECO:0007669"/>
    <property type="project" value="InterPro"/>
</dbReference>
<dbReference type="GO" id="GO:0051959">
    <property type="term" value="F:dynein light intermediate chain binding"/>
    <property type="evidence" value="ECO:0007669"/>
    <property type="project" value="InterPro"/>
</dbReference>
<evidence type="ECO:0000313" key="3">
    <source>
        <dbReference type="Proteomes" id="UP000692954"/>
    </source>
</evidence>
<gene>
    <name evidence="2" type="ORF">PSON_ATCC_30995.1.T0820003</name>
</gene>
<dbReference type="OrthoDB" id="535379at2759"/>
<accession>A0A8S1PN15</accession>
<reference evidence="2" key="1">
    <citation type="submission" date="2021-01" db="EMBL/GenBank/DDBJ databases">
        <authorList>
            <consortium name="Genoscope - CEA"/>
            <person name="William W."/>
        </authorList>
    </citation>
    <scope>NUCLEOTIDE SEQUENCE</scope>
</reference>
<proteinExistence type="predicted"/>
<dbReference type="PANTHER" id="PTHR46961">
    <property type="entry name" value="DYNEIN HEAVY CHAIN 1, AXONEMAL-LIKE PROTEIN"/>
    <property type="match status" value="1"/>
</dbReference>
<dbReference type="Pfam" id="PF18199">
    <property type="entry name" value="Dynein_C"/>
    <property type="match status" value="1"/>
</dbReference>
<dbReference type="InterPro" id="IPR026983">
    <property type="entry name" value="DHC"/>
</dbReference>
<dbReference type="InterPro" id="IPR041228">
    <property type="entry name" value="Dynein_C"/>
</dbReference>
<keyword evidence="3" id="KW-1185">Reference proteome</keyword>
<comment type="caution">
    <text evidence="2">The sequence shown here is derived from an EMBL/GenBank/DDBJ whole genome shotgun (WGS) entry which is preliminary data.</text>
</comment>
<dbReference type="GO" id="GO:0030286">
    <property type="term" value="C:dynein complex"/>
    <property type="evidence" value="ECO:0007669"/>
    <property type="project" value="InterPro"/>
</dbReference>
<evidence type="ECO:0000259" key="1">
    <source>
        <dbReference type="Pfam" id="PF18199"/>
    </source>
</evidence>
<protein>
    <recommendedName>
        <fullName evidence="1">Dynein heavy chain C-terminal domain-containing protein</fullName>
    </recommendedName>
</protein>
<organism evidence="2 3">
    <name type="scientific">Paramecium sonneborni</name>
    <dbReference type="NCBI Taxonomy" id="65129"/>
    <lineage>
        <taxon>Eukaryota</taxon>
        <taxon>Sar</taxon>
        <taxon>Alveolata</taxon>
        <taxon>Ciliophora</taxon>
        <taxon>Intramacronucleata</taxon>
        <taxon>Oligohymenophorea</taxon>
        <taxon>Peniculida</taxon>
        <taxon>Parameciidae</taxon>
        <taxon>Paramecium</taxon>
    </lineage>
</organism>
<dbReference type="GO" id="GO:0007018">
    <property type="term" value="P:microtubule-based movement"/>
    <property type="evidence" value="ECO:0007669"/>
    <property type="project" value="InterPro"/>
</dbReference>
<dbReference type="EMBL" id="CAJJDN010000082">
    <property type="protein sequence ID" value="CAD8104239.1"/>
    <property type="molecule type" value="Genomic_DNA"/>
</dbReference>
<dbReference type="PANTHER" id="PTHR46961:SF4">
    <property type="entry name" value="DYNEIN HEAVY CHAIN LINKER DOMAIN-CONTAINING PROTEIN"/>
    <property type="match status" value="1"/>
</dbReference>
<sequence length="142" mass="16922">MFLDEKALRNLTAECNYGERKTYQKTREEYLDHIKQLPLPQIFNFHPNSDITKDMNETNLIQDSFLLYSAQGRSSNGQSFEQVLEQLVKTIMTNFPDEFNYEQGTEKYPFNSKESMNTILTQKLCRGIFRRCQMKLQYYGFR</sequence>
<dbReference type="AlphaFoldDB" id="A0A8S1PN15"/>
<dbReference type="Proteomes" id="UP000692954">
    <property type="component" value="Unassembled WGS sequence"/>
</dbReference>
<name>A0A8S1PN15_9CILI</name>
<feature type="domain" description="Dynein heavy chain C-terminal" evidence="1">
    <location>
        <begin position="56"/>
        <end position="125"/>
    </location>
</feature>